<keyword evidence="2" id="KW-0472">Membrane</keyword>
<dbReference type="Proteomes" id="UP001597013">
    <property type="component" value="Unassembled WGS sequence"/>
</dbReference>
<feature type="repeat" description="TPR" evidence="1">
    <location>
        <begin position="20"/>
        <end position="53"/>
    </location>
</feature>
<dbReference type="RefSeq" id="WP_386128961.1">
    <property type="nucleotide sequence ID" value="NZ_JBHTJL010000009.1"/>
</dbReference>
<dbReference type="Pfam" id="PF13414">
    <property type="entry name" value="TPR_11"/>
    <property type="match status" value="1"/>
</dbReference>
<evidence type="ECO:0000256" key="3">
    <source>
        <dbReference type="SAM" id="SignalP"/>
    </source>
</evidence>
<feature type="chain" id="PRO_5045182427" evidence="3">
    <location>
        <begin position="19"/>
        <end position="252"/>
    </location>
</feature>
<dbReference type="EMBL" id="JBHTJL010000009">
    <property type="protein sequence ID" value="MFD1062789.1"/>
    <property type="molecule type" value="Genomic_DNA"/>
</dbReference>
<evidence type="ECO:0000256" key="2">
    <source>
        <dbReference type="SAM" id="Phobius"/>
    </source>
</evidence>
<dbReference type="PROSITE" id="PS50005">
    <property type="entry name" value="TPR"/>
    <property type="match status" value="2"/>
</dbReference>
<keyword evidence="1" id="KW-0802">TPR repeat</keyword>
<dbReference type="Pfam" id="PF08239">
    <property type="entry name" value="SH3_3"/>
    <property type="match status" value="1"/>
</dbReference>
<reference evidence="6" key="1">
    <citation type="journal article" date="2019" name="Int. J. Syst. Evol. Microbiol.">
        <title>The Global Catalogue of Microorganisms (GCM) 10K type strain sequencing project: providing services to taxonomists for standard genome sequencing and annotation.</title>
        <authorList>
            <consortium name="The Broad Institute Genomics Platform"/>
            <consortium name="The Broad Institute Genome Sequencing Center for Infectious Disease"/>
            <person name="Wu L."/>
            <person name="Ma J."/>
        </authorList>
    </citation>
    <scope>NUCLEOTIDE SEQUENCE [LARGE SCALE GENOMIC DNA]</scope>
    <source>
        <strain evidence="6">CCUG 62215</strain>
    </source>
</reference>
<keyword evidence="2" id="KW-0812">Transmembrane</keyword>
<accession>A0ABW3N750</accession>
<organism evidence="5 6">
    <name type="scientific">Winogradskyella litorisediminis</name>
    <dbReference type="NCBI Taxonomy" id="1156618"/>
    <lineage>
        <taxon>Bacteria</taxon>
        <taxon>Pseudomonadati</taxon>
        <taxon>Bacteroidota</taxon>
        <taxon>Flavobacteriia</taxon>
        <taxon>Flavobacteriales</taxon>
        <taxon>Flavobacteriaceae</taxon>
        <taxon>Winogradskyella</taxon>
    </lineage>
</organism>
<evidence type="ECO:0000313" key="6">
    <source>
        <dbReference type="Proteomes" id="UP001597013"/>
    </source>
</evidence>
<dbReference type="Gene3D" id="1.25.40.10">
    <property type="entry name" value="Tetratricopeptide repeat domain"/>
    <property type="match status" value="1"/>
</dbReference>
<keyword evidence="3" id="KW-0732">Signal</keyword>
<comment type="caution">
    <text evidence="5">The sequence shown here is derived from an EMBL/GenBank/DDBJ whole genome shotgun (WGS) entry which is preliminary data.</text>
</comment>
<keyword evidence="2" id="KW-1133">Transmembrane helix</keyword>
<dbReference type="InterPro" id="IPR011990">
    <property type="entry name" value="TPR-like_helical_dom_sf"/>
</dbReference>
<evidence type="ECO:0000313" key="5">
    <source>
        <dbReference type="EMBL" id="MFD1062789.1"/>
    </source>
</evidence>
<protein>
    <submittedName>
        <fullName evidence="5">Tetratricopeptide repeat protein</fullName>
    </submittedName>
</protein>
<feature type="transmembrane region" description="Helical" evidence="2">
    <location>
        <begin position="159"/>
        <end position="178"/>
    </location>
</feature>
<dbReference type="Gene3D" id="2.30.30.40">
    <property type="entry name" value="SH3 Domains"/>
    <property type="match status" value="1"/>
</dbReference>
<dbReference type="InterPro" id="IPR003646">
    <property type="entry name" value="SH3-like_bac-type"/>
</dbReference>
<feature type="repeat" description="TPR" evidence="1">
    <location>
        <begin position="54"/>
        <end position="87"/>
    </location>
</feature>
<feature type="transmembrane region" description="Helical" evidence="2">
    <location>
        <begin position="129"/>
        <end position="147"/>
    </location>
</feature>
<feature type="domain" description="SH3b" evidence="4">
    <location>
        <begin position="199"/>
        <end position="246"/>
    </location>
</feature>
<dbReference type="SUPFAM" id="SSF48452">
    <property type="entry name" value="TPR-like"/>
    <property type="match status" value="1"/>
</dbReference>
<name>A0ABW3N750_9FLAO</name>
<keyword evidence="6" id="KW-1185">Reference proteome</keyword>
<sequence>MRVIIILLIALSSVFSNAQNDALFNEANKLYNQGNYNEAIEKYETILKSNKHSAAVYFNLANSHYKLNNIAPSIYYFEKAKMLSPNDKDIKNNLVFAENMTVDAIDKVPEVGFSRIFKNLINTFSADTWSMLSIVGVVLFVLLFLLYHFTQVTSQKRVSFVLSILSIAFGLFSIIMAFQKNNLESKNNPAVVFAQESRIKADPNKTSEEVFRLHEGTKVQVLETYEDWYKIEIADKTQGWIIAEDVKLLNIF</sequence>
<evidence type="ECO:0000259" key="4">
    <source>
        <dbReference type="Pfam" id="PF08239"/>
    </source>
</evidence>
<feature type="signal peptide" evidence="3">
    <location>
        <begin position="1"/>
        <end position="18"/>
    </location>
</feature>
<evidence type="ECO:0000256" key="1">
    <source>
        <dbReference type="PROSITE-ProRule" id="PRU00339"/>
    </source>
</evidence>
<dbReference type="InterPro" id="IPR019734">
    <property type="entry name" value="TPR_rpt"/>
</dbReference>
<gene>
    <name evidence="5" type="ORF">ACFQ1Q_05980</name>
</gene>
<proteinExistence type="predicted"/>
<dbReference type="SMART" id="SM00028">
    <property type="entry name" value="TPR"/>
    <property type="match status" value="2"/>
</dbReference>